<protein>
    <submittedName>
        <fullName evidence="5">U10-Theriditoxin-Lha1b_1</fullName>
    </submittedName>
</protein>
<sequence>MNFVYIFLAAVVVFFRLISAKEIGLDSEKDETPNSPFFLEEEARSDECTPLTHDCTHDRHSCCRGPTFKYKCDCLYPFDNSTSTWDQNELCFCIEPGLPPPHICSKFEQSSVLNIATTQGY</sequence>
<keyword evidence="2" id="KW-0964">Secreted</keyword>
<evidence type="ECO:0000256" key="1">
    <source>
        <dbReference type="ARBA" id="ARBA00004613"/>
    </source>
</evidence>
<evidence type="ECO:0000256" key="2">
    <source>
        <dbReference type="ARBA" id="ARBA00022525"/>
    </source>
</evidence>
<name>A0A482ZB21_LATHA</name>
<dbReference type="InterPro" id="IPR019553">
    <property type="entry name" value="Spider_toxin_CSTX_knottin"/>
</dbReference>
<dbReference type="GO" id="GO:0005576">
    <property type="term" value="C:extracellular region"/>
    <property type="evidence" value="ECO:0007669"/>
    <property type="project" value="UniProtKB-SubCell"/>
</dbReference>
<reference evidence="5" key="2">
    <citation type="submission" date="2019-04" db="EMBL/GenBank/DDBJ databases">
        <title>Unravelling the molecular evolution of spider venoms.</title>
        <authorList>
            <person name="Pineda S."/>
        </authorList>
    </citation>
    <scope>NUCLEOTIDE SEQUENCE</scope>
</reference>
<reference evidence="5" key="1">
    <citation type="submission" date="2017-03" db="EMBL/GenBank/DDBJ databases">
        <authorList>
            <person name="QRISCLOUD D."/>
        </authorList>
    </citation>
    <scope>NUCLEOTIDE SEQUENCE</scope>
</reference>
<evidence type="ECO:0000256" key="4">
    <source>
        <dbReference type="SAM" id="SignalP"/>
    </source>
</evidence>
<keyword evidence="3" id="KW-1015">Disulfide bond</keyword>
<feature type="chain" id="PRO_5019802958" evidence="4">
    <location>
        <begin position="21"/>
        <end position="121"/>
    </location>
</feature>
<proteinExistence type="predicted"/>
<dbReference type="InterPro" id="IPR011142">
    <property type="entry name" value="Spider_toxin_CSTX_Knottin_CS"/>
</dbReference>
<dbReference type="AlphaFoldDB" id="A0A482ZB21"/>
<dbReference type="Pfam" id="PF10530">
    <property type="entry name" value="Toxin_35"/>
    <property type="match status" value="1"/>
</dbReference>
<feature type="signal peptide" evidence="4">
    <location>
        <begin position="1"/>
        <end position="20"/>
    </location>
</feature>
<comment type="subcellular location">
    <subcellularLocation>
        <location evidence="1">Secreted</location>
    </subcellularLocation>
</comment>
<accession>A0A482ZB21</accession>
<keyword evidence="4" id="KW-0732">Signal</keyword>
<dbReference type="PROSITE" id="PS60029">
    <property type="entry name" value="SPIDER_CSTX"/>
    <property type="match status" value="1"/>
</dbReference>
<dbReference type="EMBL" id="HAGP01000008">
    <property type="protein sequence ID" value="SMD29945.1"/>
    <property type="molecule type" value="Transcribed_RNA"/>
</dbReference>
<dbReference type="GO" id="GO:0090729">
    <property type="term" value="F:toxin activity"/>
    <property type="evidence" value="ECO:0007669"/>
    <property type="project" value="InterPro"/>
</dbReference>
<evidence type="ECO:0000256" key="3">
    <source>
        <dbReference type="ARBA" id="ARBA00023157"/>
    </source>
</evidence>
<organism evidence="5">
    <name type="scientific">Latrodectus hasselti</name>
    <name type="common">Redback spider</name>
    <dbReference type="NCBI Taxonomy" id="256736"/>
    <lineage>
        <taxon>Eukaryota</taxon>
        <taxon>Metazoa</taxon>
        <taxon>Ecdysozoa</taxon>
        <taxon>Arthropoda</taxon>
        <taxon>Chelicerata</taxon>
        <taxon>Arachnida</taxon>
        <taxon>Araneae</taxon>
        <taxon>Araneomorphae</taxon>
        <taxon>Entelegynae</taxon>
        <taxon>Araneoidea</taxon>
        <taxon>Theridiidae</taxon>
        <taxon>Latrodectus</taxon>
    </lineage>
</organism>
<evidence type="ECO:0000313" key="5">
    <source>
        <dbReference type="EMBL" id="SMD29945.1"/>
    </source>
</evidence>